<dbReference type="Gene3D" id="3.90.1410.10">
    <property type="entry name" value="set domain protein methyltransferase, domain 1"/>
    <property type="match status" value="1"/>
</dbReference>
<dbReference type="EMBL" id="JRHA01000004">
    <property type="protein sequence ID" value="PQK13474.1"/>
    <property type="molecule type" value="Genomic_DNA"/>
</dbReference>
<dbReference type="SUPFAM" id="SSF82199">
    <property type="entry name" value="SET domain"/>
    <property type="match status" value="1"/>
</dbReference>
<dbReference type="AlphaFoldDB" id="A0A2S7YBS8"/>
<evidence type="ECO:0000313" key="2">
    <source>
        <dbReference type="EMBL" id="PQK13474.1"/>
    </source>
</evidence>
<dbReference type="InterPro" id="IPR046341">
    <property type="entry name" value="SET_dom_sf"/>
</dbReference>
<dbReference type="Proteomes" id="UP000237441">
    <property type="component" value="Unassembled WGS sequence"/>
</dbReference>
<dbReference type="GO" id="GO:0016279">
    <property type="term" value="F:protein-lysine N-methyltransferase activity"/>
    <property type="evidence" value="ECO:0007669"/>
    <property type="project" value="TreeGrafter"/>
</dbReference>
<dbReference type="GO" id="GO:0005634">
    <property type="term" value="C:nucleus"/>
    <property type="evidence" value="ECO:0007669"/>
    <property type="project" value="TreeGrafter"/>
</dbReference>
<gene>
    <name evidence="2" type="ORF">BB8028_0004g04050</name>
</gene>
<name>A0A2S7YBS8_BEABA</name>
<dbReference type="InterPro" id="IPR001214">
    <property type="entry name" value="SET_dom"/>
</dbReference>
<reference evidence="2 3" key="1">
    <citation type="submission" date="2016-07" db="EMBL/GenBank/DDBJ databases">
        <title>Comparative genomics of the entomopathogenic fungus Beauveria bassiana.</title>
        <authorList>
            <person name="Valero Jimenez C.A."/>
            <person name="Zwaan B.J."/>
            <person name="Van Kan J.A."/>
            <person name="Takken W."/>
            <person name="Debets A.J."/>
            <person name="Schoustra S.E."/>
            <person name="Koenraadt C.J."/>
        </authorList>
    </citation>
    <scope>NUCLEOTIDE SEQUENCE [LARGE SCALE GENOMIC DNA]</scope>
    <source>
        <strain evidence="2 3">ARSEF 8028</strain>
    </source>
</reference>
<dbReference type="InterPro" id="IPR050600">
    <property type="entry name" value="SETD3_SETD6_MTase"/>
</dbReference>
<sequence length="495" mass="54742">MPAAPQLPIESLPAWATLQDVKLQQVGMRHVDGKGYGLVAENAIDGSGNVNDAFEIMRISAELVLSREAVEEYAKVDRHFKQLIETLGRKSARLEIMLYLLVHIISARHTGGSTGRCVSTPWSEYIKFLPRDIPLPTLWSKPHQLLLQGTSLEDALEAKITALESEFNTLRDDSADLPFWNQLLWEADGAMLSDWFLVDAWYRSRCLELPQAGHAMVPALDMVNHSTTNATAYYEEEASGDVSLRIRPGVSVAAGDEINISYGDSKSAAEMLFSYGFIDPDSKTRQLTLALESFPDDPLAMAKQRVFGGAPVVTLRQTEADDDAASGKMWESDFAYLMVLNEEDGLEFRILQDDAGDRQLRVFWQEEDVTGRADDFETLLQDHPLHALFQLRAATVVQECAADQLLQLAAAPNGGQLAALVAAGIIDQQHADLVSTLKNIERSVLEAVLKSLEEETSQLMAHESVVAYFGSMEDDQNQLAEDDSIALAHEEDDFS</sequence>
<evidence type="ECO:0000259" key="1">
    <source>
        <dbReference type="PROSITE" id="PS50280"/>
    </source>
</evidence>
<evidence type="ECO:0000313" key="3">
    <source>
        <dbReference type="Proteomes" id="UP000237441"/>
    </source>
</evidence>
<dbReference type="OrthoDB" id="441812at2759"/>
<dbReference type="PANTHER" id="PTHR13271:SF76">
    <property type="entry name" value="SET DOMAIN-CONTAINING PROTEIN 8"/>
    <property type="match status" value="1"/>
</dbReference>
<proteinExistence type="predicted"/>
<dbReference type="PROSITE" id="PS50280">
    <property type="entry name" value="SET"/>
    <property type="match status" value="1"/>
</dbReference>
<dbReference type="CDD" id="cd10527">
    <property type="entry name" value="SET_LSMT"/>
    <property type="match status" value="1"/>
</dbReference>
<protein>
    <recommendedName>
        <fullName evidence="1">SET domain-containing protein</fullName>
    </recommendedName>
</protein>
<comment type="caution">
    <text evidence="2">The sequence shown here is derived from an EMBL/GenBank/DDBJ whole genome shotgun (WGS) entry which is preliminary data.</text>
</comment>
<organism evidence="2 3">
    <name type="scientific">Beauveria bassiana</name>
    <name type="common">White muscardine disease fungus</name>
    <name type="synonym">Tritirachium shiotae</name>
    <dbReference type="NCBI Taxonomy" id="176275"/>
    <lineage>
        <taxon>Eukaryota</taxon>
        <taxon>Fungi</taxon>
        <taxon>Dikarya</taxon>
        <taxon>Ascomycota</taxon>
        <taxon>Pezizomycotina</taxon>
        <taxon>Sordariomycetes</taxon>
        <taxon>Hypocreomycetidae</taxon>
        <taxon>Hypocreales</taxon>
        <taxon>Cordycipitaceae</taxon>
        <taxon>Beauveria</taxon>
    </lineage>
</organism>
<dbReference type="PANTHER" id="PTHR13271">
    <property type="entry name" value="UNCHARACTERIZED PUTATIVE METHYLTRANSFERASE"/>
    <property type="match status" value="1"/>
</dbReference>
<feature type="domain" description="SET" evidence="1">
    <location>
        <begin position="19"/>
        <end position="263"/>
    </location>
</feature>
<accession>A0A2S7YBS8</accession>